<evidence type="ECO:0000256" key="3">
    <source>
        <dbReference type="ARBA" id="ARBA00022833"/>
    </source>
</evidence>
<dbReference type="PANTHER" id="PTHR25465:SF11">
    <property type="entry name" value="TRIPARTITE MOTIF CONTAINING 14"/>
    <property type="match status" value="1"/>
</dbReference>
<name>A0A8C4QX49_EPTBU</name>
<dbReference type="InterPro" id="IPR006574">
    <property type="entry name" value="PRY"/>
</dbReference>
<dbReference type="SMART" id="SM00589">
    <property type="entry name" value="PRY"/>
    <property type="match status" value="1"/>
</dbReference>
<dbReference type="GO" id="GO:0005737">
    <property type="term" value="C:cytoplasm"/>
    <property type="evidence" value="ECO:0007669"/>
    <property type="project" value="UniProtKB-ARBA"/>
</dbReference>
<dbReference type="PRINTS" id="PR01407">
    <property type="entry name" value="BUTYPHLNCDUF"/>
</dbReference>
<dbReference type="InterPro" id="IPR003879">
    <property type="entry name" value="Butyrophylin_SPRY"/>
</dbReference>
<dbReference type="AlphaFoldDB" id="A0A8C4QX49"/>
<evidence type="ECO:0000256" key="4">
    <source>
        <dbReference type="SAM" id="MobiDB-lite"/>
    </source>
</evidence>
<keyword evidence="3" id="KW-0862">Zinc</keyword>
<dbReference type="Pfam" id="PF13765">
    <property type="entry name" value="PRY"/>
    <property type="match status" value="1"/>
</dbReference>
<dbReference type="PROSITE" id="PS50188">
    <property type="entry name" value="B302_SPRY"/>
    <property type="match status" value="1"/>
</dbReference>
<dbReference type="InterPro" id="IPR001870">
    <property type="entry name" value="B30.2/SPRY"/>
</dbReference>
<evidence type="ECO:0000313" key="7">
    <source>
        <dbReference type="Proteomes" id="UP000694388"/>
    </source>
</evidence>
<reference evidence="6" key="1">
    <citation type="submission" date="2025-08" db="UniProtKB">
        <authorList>
            <consortium name="Ensembl"/>
        </authorList>
    </citation>
    <scope>IDENTIFICATION</scope>
</reference>
<dbReference type="Pfam" id="PF00622">
    <property type="entry name" value="SPRY"/>
    <property type="match status" value="1"/>
</dbReference>
<keyword evidence="1" id="KW-0479">Metal-binding</keyword>
<proteinExistence type="predicted"/>
<feature type="domain" description="B30.2/SPRY" evidence="5">
    <location>
        <begin position="152"/>
        <end position="343"/>
    </location>
</feature>
<dbReference type="InterPro" id="IPR013320">
    <property type="entry name" value="ConA-like_dom_sf"/>
</dbReference>
<dbReference type="InterPro" id="IPR043136">
    <property type="entry name" value="B30.2/SPRY_sf"/>
</dbReference>
<dbReference type="SUPFAM" id="SSF49899">
    <property type="entry name" value="Concanavalin A-like lectins/glucanases"/>
    <property type="match status" value="1"/>
</dbReference>
<evidence type="ECO:0000256" key="2">
    <source>
        <dbReference type="ARBA" id="ARBA00022771"/>
    </source>
</evidence>
<keyword evidence="7" id="KW-1185">Reference proteome</keyword>
<dbReference type="GeneTree" id="ENSGT00940000154294"/>
<dbReference type="InterPro" id="IPR051051">
    <property type="entry name" value="E3_ubiq-ligase_TRIM/RNF"/>
</dbReference>
<evidence type="ECO:0000259" key="5">
    <source>
        <dbReference type="PROSITE" id="PS50188"/>
    </source>
</evidence>
<dbReference type="PANTHER" id="PTHR25465">
    <property type="entry name" value="B-BOX DOMAIN CONTAINING"/>
    <property type="match status" value="1"/>
</dbReference>
<dbReference type="SMART" id="SM00449">
    <property type="entry name" value="SPRY"/>
    <property type="match status" value="1"/>
</dbReference>
<protein>
    <recommendedName>
        <fullName evidence="5">B30.2/SPRY domain-containing protein</fullName>
    </recommendedName>
</protein>
<accession>A0A8C4QX49</accession>
<dbReference type="Gene3D" id="2.60.120.920">
    <property type="match status" value="1"/>
</dbReference>
<evidence type="ECO:0000313" key="6">
    <source>
        <dbReference type="Ensembl" id="ENSEBUP00000021880.1"/>
    </source>
</evidence>
<keyword evidence="2" id="KW-0863">Zinc-finger</keyword>
<dbReference type="InterPro" id="IPR003877">
    <property type="entry name" value="SPRY_dom"/>
</dbReference>
<reference evidence="6" key="2">
    <citation type="submission" date="2025-09" db="UniProtKB">
        <authorList>
            <consortium name="Ensembl"/>
        </authorList>
    </citation>
    <scope>IDENTIFICATION</scope>
</reference>
<feature type="region of interest" description="Disordered" evidence="4">
    <location>
        <begin position="1"/>
        <end position="29"/>
    </location>
</feature>
<dbReference type="GO" id="GO:0008270">
    <property type="term" value="F:zinc ion binding"/>
    <property type="evidence" value="ECO:0007669"/>
    <property type="project" value="UniProtKB-KW"/>
</dbReference>
<dbReference type="Ensembl" id="ENSEBUT00000022456.1">
    <property type="protein sequence ID" value="ENSEBUP00000021880.1"/>
    <property type="gene ID" value="ENSEBUG00000013504.1"/>
</dbReference>
<dbReference type="Proteomes" id="UP000694388">
    <property type="component" value="Unplaced"/>
</dbReference>
<evidence type="ECO:0000256" key="1">
    <source>
        <dbReference type="ARBA" id="ARBA00022723"/>
    </source>
</evidence>
<organism evidence="6 7">
    <name type="scientific">Eptatretus burgeri</name>
    <name type="common">Inshore hagfish</name>
    <dbReference type="NCBI Taxonomy" id="7764"/>
    <lineage>
        <taxon>Eukaryota</taxon>
        <taxon>Metazoa</taxon>
        <taxon>Chordata</taxon>
        <taxon>Craniata</taxon>
        <taxon>Vertebrata</taxon>
        <taxon>Cyclostomata</taxon>
        <taxon>Myxini</taxon>
        <taxon>Myxiniformes</taxon>
        <taxon>Myxinidae</taxon>
        <taxon>Eptatretinae</taxon>
        <taxon>Eptatretus</taxon>
    </lineage>
</organism>
<sequence length="343" mass="39506">MKDVESQMQELKQEIEETQHSDKESEKTLEWKRRGMHQVVDESVNIMKRWLNERRRVKLAHLEQKKQKLQQHTNFLCGTESAMKTALQELESVVFLQDCKKVLHSLEAQSHVTFTESAPPALLEFPAVERPANSCFQVNDNLLKEIRKEFVKHLKISDVGCSSLKSLYGCIPSLDAKSAHPRIVISEDLRTATRTDNAEPYPEHPDRFVSWHQVSAESFSSGRHYWEVDVSLRHYYWVGVAFNSMARKGKCGKLGRNPESWCVEKLNKRYFVWHDDEGTTFSVPGNPERIGFLLDCEGGELTCFGDSRLLYVFRGNFTDPVKPVMGFGFGRGSMRFCECCDFV</sequence>